<dbReference type="UniPathway" id="UPA00908">
    <property type="reaction ID" value="UER00884"/>
</dbReference>
<dbReference type="GO" id="GO:0015970">
    <property type="term" value="P:guanosine tetraphosphate biosynthetic process"/>
    <property type="evidence" value="ECO:0007669"/>
    <property type="project" value="UniProtKB-UniPathway"/>
</dbReference>
<keyword evidence="4" id="KW-1185">Reference proteome</keyword>
<dbReference type="Pfam" id="PF04607">
    <property type="entry name" value="RelA_SpoT"/>
    <property type="match status" value="1"/>
</dbReference>
<accession>V7HY09</accession>
<dbReference type="EMBL" id="AWWH01000126">
    <property type="protein sequence ID" value="ETA74103.1"/>
    <property type="molecule type" value="Genomic_DNA"/>
</dbReference>
<dbReference type="GO" id="GO:0016301">
    <property type="term" value="F:kinase activity"/>
    <property type="evidence" value="ECO:0007669"/>
    <property type="project" value="UniProtKB-KW"/>
</dbReference>
<evidence type="ECO:0000313" key="4">
    <source>
        <dbReference type="Proteomes" id="UP000018559"/>
    </source>
</evidence>
<reference evidence="3 4" key="1">
    <citation type="journal article" date="2014" name="Genome Announc.">
        <title>The Genome of the Predominant Equine Lactobacillus Species, Lactobacillus equi, Is Reflective of Its Lifestyle Adaptations to an Herbivorous Host.</title>
        <authorList>
            <person name="O'Donnell M.M."/>
            <person name="Harris H.M."/>
            <person name="O'Toole P.W."/>
            <person name="Ross R.P."/>
        </authorList>
    </citation>
    <scope>NUCLEOTIDE SEQUENCE [LARGE SCALE GENOMIC DNA]</scope>
    <source>
        <strain evidence="3 4">DPC 6820</strain>
    </source>
</reference>
<evidence type="ECO:0000256" key="1">
    <source>
        <dbReference type="ARBA" id="ARBA00004976"/>
    </source>
</evidence>
<dbReference type="SMART" id="SM00954">
    <property type="entry name" value="RelA_SpoT"/>
    <property type="match status" value="1"/>
</dbReference>
<sequence>MIIVATSIYGEYEAYLPQILEEMMNKIRVINQEYKENRNCKLYEHLIGRIKTENSMREKCQRKGLAMSTKNALWEIKDAIAIRVVCGFVDDIYTMVEQLRALSGWRVIQEKDYVKNAKPNGYRSYHMIFDIVTKFPDINGRQPGHYYLEVQLRTIAMDSWASLEHEMKYKHDIKDPEKITKELKRCADELASCDISMQTIRQLIHEED</sequence>
<feature type="domain" description="RelA/SpoT" evidence="2">
    <location>
        <begin position="48"/>
        <end position="175"/>
    </location>
</feature>
<keyword evidence="3" id="KW-0418">Kinase</keyword>
<evidence type="ECO:0000313" key="3">
    <source>
        <dbReference type="EMBL" id="ETA74103.1"/>
    </source>
</evidence>
<gene>
    <name evidence="3" type="ORF">LEQ_0570</name>
</gene>
<protein>
    <submittedName>
        <fullName evidence="3">GTP diphosphokinase</fullName>
    </submittedName>
</protein>
<dbReference type="Proteomes" id="UP000018559">
    <property type="component" value="Unassembled WGS sequence"/>
</dbReference>
<dbReference type="CDD" id="cd05399">
    <property type="entry name" value="NT_Rel-Spo_like"/>
    <property type="match status" value="1"/>
</dbReference>
<organism evidence="3 4">
    <name type="scientific">Ligilactobacillus equi DPC 6820</name>
    <dbReference type="NCBI Taxonomy" id="1392007"/>
    <lineage>
        <taxon>Bacteria</taxon>
        <taxon>Bacillati</taxon>
        <taxon>Bacillota</taxon>
        <taxon>Bacilli</taxon>
        <taxon>Lactobacillales</taxon>
        <taxon>Lactobacillaceae</taxon>
        <taxon>Ligilactobacillus</taxon>
    </lineage>
</organism>
<dbReference type="SUPFAM" id="SSF81301">
    <property type="entry name" value="Nucleotidyltransferase"/>
    <property type="match status" value="1"/>
</dbReference>
<dbReference type="PATRIC" id="fig|1392007.3.peg.1105"/>
<dbReference type="InterPro" id="IPR007685">
    <property type="entry name" value="RelA_SpoT"/>
</dbReference>
<evidence type="ECO:0000259" key="2">
    <source>
        <dbReference type="SMART" id="SM00954"/>
    </source>
</evidence>
<dbReference type="Gene3D" id="3.30.460.10">
    <property type="entry name" value="Beta Polymerase, domain 2"/>
    <property type="match status" value="1"/>
</dbReference>
<keyword evidence="3" id="KW-0808">Transferase</keyword>
<dbReference type="PANTHER" id="PTHR47837">
    <property type="entry name" value="GTP PYROPHOSPHOKINASE YJBM"/>
    <property type="match status" value="1"/>
</dbReference>
<dbReference type="InterPro" id="IPR052366">
    <property type="entry name" value="GTP_Pyrophosphokinase"/>
</dbReference>
<dbReference type="Gene3D" id="1.10.287.860">
    <property type="entry name" value="Nucleotidyltransferase"/>
    <property type="match status" value="1"/>
</dbReference>
<proteinExistence type="predicted"/>
<comment type="caution">
    <text evidence="3">The sequence shown here is derived from an EMBL/GenBank/DDBJ whole genome shotgun (WGS) entry which is preliminary data.</text>
</comment>
<dbReference type="InterPro" id="IPR043519">
    <property type="entry name" value="NT_sf"/>
</dbReference>
<dbReference type="AlphaFoldDB" id="V7HY09"/>
<comment type="pathway">
    <text evidence="1">Purine metabolism; ppGpp biosynthesis; ppGpp from GTP: step 1/2.</text>
</comment>
<name>V7HY09_9LACO</name>
<dbReference type="PANTHER" id="PTHR47837:SF2">
    <property type="entry name" value="GTP PYROPHOSPHOKINASE YWAC"/>
    <property type="match status" value="1"/>
</dbReference>